<gene>
    <name evidence="1" type="ORF">PODLI_1B004322</name>
</gene>
<dbReference type="EMBL" id="OX395127">
    <property type="protein sequence ID" value="CAI5767614.1"/>
    <property type="molecule type" value="Genomic_DNA"/>
</dbReference>
<feature type="non-terminal residue" evidence="1">
    <location>
        <position position="1"/>
    </location>
</feature>
<sequence length="92" mass="10482">SSVTIKRRRIPPASGDLTTKWPWKQQASRSILSENMRQQSTFGEVWLRQKTMEETRGPPCKPPIFPGPKAPEMSIYSAEMLDSSTRCFINPT</sequence>
<organism evidence="1 2">
    <name type="scientific">Podarcis lilfordi</name>
    <name type="common">Lilford's wall lizard</name>
    <dbReference type="NCBI Taxonomy" id="74358"/>
    <lineage>
        <taxon>Eukaryota</taxon>
        <taxon>Metazoa</taxon>
        <taxon>Chordata</taxon>
        <taxon>Craniata</taxon>
        <taxon>Vertebrata</taxon>
        <taxon>Euteleostomi</taxon>
        <taxon>Lepidosauria</taxon>
        <taxon>Squamata</taxon>
        <taxon>Bifurcata</taxon>
        <taxon>Unidentata</taxon>
        <taxon>Episquamata</taxon>
        <taxon>Laterata</taxon>
        <taxon>Lacertibaenia</taxon>
        <taxon>Lacertidae</taxon>
        <taxon>Podarcis</taxon>
    </lineage>
</organism>
<protein>
    <submittedName>
        <fullName evidence="1">Uncharacterized protein</fullName>
    </submittedName>
</protein>
<evidence type="ECO:0000313" key="2">
    <source>
        <dbReference type="Proteomes" id="UP001178461"/>
    </source>
</evidence>
<dbReference type="Proteomes" id="UP001178461">
    <property type="component" value="Chromosome 2"/>
</dbReference>
<proteinExistence type="predicted"/>
<name>A0AA35JYK9_9SAUR</name>
<keyword evidence="2" id="KW-1185">Reference proteome</keyword>
<reference evidence="1" key="1">
    <citation type="submission" date="2022-12" db="EMBL/GenBank/DDBJ databases">
        <authorList>
            <person name="Alioto T."/>
            <person name="Alioto T."/>
            <person name="Gomez Garrido J."/>
        </authorList>
    </citation>
    <scope>NUCLEOTIDE SEQUENCE</scope>
</reference>
<accession>A0AA35JYK9</accession>
<evidence type="ECO:0000313" key="1">
    <source>
        <dbReference type="EMBL" id="CAI5767614.1"/>
    </source>
</evidence>
<dbReference type="AlphaFoldDB" id="A0AA35JYK9"/>